<evidence type="ECO:0000313" key="3">
    <source>
        <dbReference type="Proteomes" id="UP001499967"/>
    </source>
</evidence>
<dbReference type="Gene3D" id="3.40.190.10">
    <property type="entry name" value="Periplasmic binding protein-like II"/>
    <property type="match status" value="1"/>
</dbReference>
<dbReference type="Gene3D" id="3.10.105.10">
    <property type="entry name" value="Dipeptide-binding Protein, Domain 3"/>
    <property type="match status" value="1"/>
</dbReference>
<evidence type="ECO:0000313" key="2">
    <source>
        <dbReference type="EMBL" id="GAA0944456.1"/>
    </source>
</evidence>
<dbReference type="InterPro" id="IPR039424">
    <property type="entry name" value="SBP_5"/>
</dbReference>
<dbReference type="CDD" id="cd08500">
    <property type="entry name" value="PBP2_NikA_DppA_OppA_like_4"/>
    <property type="match status" value="1"/>
</dbReference>
<proteinExistence type="predicted"/>
<dbReference type="InterPro" id="IPR000914">
    <property type="entry name" value="SBP_5_dom"/>
</dbReference>
<name>A0ABP4B153_9PSEU</name>
<dbReference type="InterPro" id="IPR006311">
    <property type="entry name" value="TAT_signal"/>
</dbReference>
<accession>A0ABP4B153</accession>
<feature type="domain" description="Solute-binding protein family 5" evidence="1">
    <location>
        <begin position="123"/>
        <end position="544"/>
    </location>
</feature>
<protein>
    <submittedName>
        <fullName evidence="2">ABC transporter substrate-binding protein</fullName>
    </submittedName>
</protein>
<evidence type="ECO:0000259" key="1">
    <source>
        <dbReference type="Pfam" id="PF00496"/>
    </source>
</evidence>
<dbReference type="EMBL" id="BAAAHP010000117">
    <property type="protein sequence ID" value="GAA0944456.1"/>
    <property type="molecule type" value="Genomic_DNA"/>
</dbReference>
<keyword evidence="3" id="KW-1185">Reference proteome</keyword>
<dbReference type="Pfam" id="PF00496">
    <property type="entry name" value="SBP_bac_5"/>
    <property type="match status" value="1"/>
</dbReference>
<gene>
    <name evidence="2" type="ORF">GCM10009559_41880</name>
</gene>
<sequence>MTESRRSGGATRRDFLRLSGAFVAVSAGAGCGFFSTEPAAPQGAAGAAKGLEAPALAARVQAGELPPVAERLPKTPMVVTPASTMGVYGGTWRTALTGPGDGFWLLKTVGYEPLLRWDPVGNTVVPNVAESFEVSADGRTVTLRLRSGMRWSDGEPFTADDLAFSYDDVLQDPELGGGAPAWLRAGGKSDGEPARLDVVDPHTVRLVFAEPSGQVLLYLANTEETYDLMRPAHYLRQFHHRLGGDLTALVAQAQASDPVDLFYRKASSGIGDVVHWQNTDLPRLTAWMPSAPFGQGNEFVVERNPYYWKTDPEGSQLPYLDAIRYAVVQDNQAVLQMALNGELDLHQRHINDATNKPVVVDNEARGGYRVYSTVDTICNSATLFFNQGHTDPTLRSVFRSKDFRVGLSLAMDRAEISKVVYAGQADPWQAAPLRDSGYYHERLATQFTEFDLAQAEAHLDRAGLAGRDAQGRRLGPDGQPVTFVLSYPLGIQDAFAAIAELVRGQWANVGITVEVKGLERSFFNSQVGAKGHDAYIFVGQGGGPEAIVNPISYVPFAPPPSSSAGYAPTWAEWYASGGAEGEEPPEPTKRQFALLDEIRGTVDAGRQKELMTQLLDIAADEFYVIGTVLVRPGAFWGVVSEKMHNLRDAEQTVLASSFFPSPGITCPEQLYLTT</sequence>
<reference evidence="3" key="1">
    <citation type="journal article" date="2019" name="Int. J. Syst. Evol. Microbiol.">
        <title>The Global Catalogue of Microorganisms (GCM) 10K type strain sequencing project: providing services to taxonomists for standard genome sequencing and annotation.</title>
        <authorList>
            <consortium name="The Broad Institute Genomics Platform"/>
            <consortium name="The Broad Institute Genome Sequencing Center for Infectious Disease"/>
            <person name="Wu L."/>
            <person name="Ma J."/>
        </authorList>
    </citation>
    <scope>NUCLEOTIDE SEQUENCE [LARGE SCALE GENOMIC DNA]</scope>
    <source>
        <strain evidence="3">JCM 11117</strain>
    </source>
</reference>
<dbReference type="PROSITE" id="PS51257">
    <property type="entry name" value="PROKAR_LIPOPROTEIN"/>
    <property type="match status" value="1"/>
</dbReference>
<dbReference type="Proteomes" id="UP001499967">
    <property type="component" value="Unassembled WGS sequence"/>
</dbReference>
<dbReference type="PANTHER" id="PTHR30290">
    <property type="entry name" value="PERIPLASMIC BINDING COMPONENT OF ABC TRANSPORTER"/>
    <property type="match status" value="1"/>
</dbReference>
<dbReference type="RefSeq" id="WP_343943182.1">
    <property type="nucleotide sequence ID" value="NZ_BAAAHP010000117.1"/>
</dbReference>
<dbReference type="PANTHER" id="PTHR30290:SF62">
    <property type="entry name" value="OLIGOPEPTIDE ABC TRANSPORTER, PERIPLASMIC OLIGOPEPTIDE-BINDING PROTEIN"/>
    <property type="match status" value="1"/>
</dbReference>
<dbReference type="PROSITE" id="PS51318">
    <property type="entry name" value="TAT"/>
    <property type="match status" value="1"/>
</dbReference>
<organism evidence="2 3">
    <name type="scientific">Pseudonocardia zijingensis</name>
    <dbReference type="NCBI Taxonomy" id="153376"/>
    <lineage>
        <taxon>Bacteria</taxon>
        <taxon>Bacillati</taxon>
        <taxon>Actinomycetota</taxon>
        <taxon>Actinomycetes</taxon>
        <taxon>Pseudonocardiales</taxon>
        <taxon>Pseudonocardiaceae</taxon>
        <taxon>Pseudonocardia</taxon>
    </lineage>
</organism>
<comment type="caution">
    <text evidence="2">The sequence shown here is derived from an EMBL/GenBank/DDBJ whole genome shotgun (WGS) entry which is preliminary data.</text>
</comment>
<dbReference type="SUPFAM" id="SSF53850">
    <property type="entry name" value="Periplasmic binding protein-like II"/>
    <property type="match status" value="1"/>
</dbReference>